<dbReference type="Proteomes" id="UP000219023">
    <property type="component" value="Unassembled WGS sequence"/>
</dbReference>
<dbReference type="AlphaFoldDB" id="A0A285VLA1"/>
<protein>
    <submittedName>
        <fullName evidence="1">Uncharacterized protein</fullName>
    </submittedName>
</protein>
<accession>A0A285VLA1</accession>
<name>A0A285VLA1_9GAMM</name>
<dbReference type="OrthoDB" id="598431at2"/>
<gene>
    <name evidence="1" type="ORF">SAMN05421509_10455</name>
</gene>
<sequence>MTQLTPDTQEMLDSLRAAVSEALERKQRLGHYAVIWQDGKPMLVGEDAPDQIDQQSPGGQALD</sequence>
<evidence type="ECO:0000313" key="2">
    <source>
        <dbReference type="Proteomes" id="UP000219023"/>
    </source>
</evidence>
<organism evidence="1 2">
    <name type="scientific">Chromohalobacter canadensis</name>
    <dbReference type="NCBI Taxonomy" id="141389"/>
    <lineage>
        <taxon>Bacteria</taxon>
        <taxon>Pseudomonadati</taxon>
        <taxon>Pseudomonadota</taxon>
        <taxon>Gammaproteobacteria</taxon>
        <taxon>Oceanospirillales</taxon>
        <taxon>Halomonadaceae</taxon>
        <taxon>Chromohalobacter</taxon>
    </lineage>
</organism>
<reference evidence="1 2" key="1">
    <citation type="submission" date="2017-08" db="EMBL/GenBank/DDBJ databases">
        <authorList>
            <person name="de Groot N.N."/>
        </authorList>
    </citation>
    <scope>NUCLEOTIDE SEQUENCE [LARGE SCALE GENOMIC DNA]</scope>
    <source>
        <strain evidence="1 2">USBA 855</strain>
    </source>
</reference>
<proteinExistence type="predicted"/>
<evidence type="ECO:0000313" key="1">
    <source>
        <dbReference type="EMBL" id="SOC54657.1"/>
    </source>
</evidence>
<dbReference type="RefSeq" id="WP_097022607.1">
    <property type="nucleotide sequence ID" value="NZ_OBQJ01000004.1"/>
</dbReference>
<dbReference type="EMBL" id="OBQJ01000004">
    <property type="protein sequence ID" value="SOC54657.1"/>
    <property type="molecule type" value="Genomic_DNA"/>
</dbReference>